<comment type="caution">
    <text evidence="1">The sequence shown here is derived from an EMBL/GenBank/DDBJ whole genome shotgun (WGS) entry which is preliminary data.</text>
</comment>
<reference evidence="1" key="1">
    <citation type="submission" date="2020-07" db="EMBL/GenBank/DDBJ databases">
        <title>The High-quality genome of the commercially important snow crab, Chionoecetes opilio.</title>
        <authorList>
            <person name="Jeong J.-H."/>
            <person name="Ryu S."/>
        </authorList>
    </citation>
    <scope>NUCLEOTIDE SEQUENCE</scope>
    <source>
        <strain evidence="1">MADBK_172401_WGS</strain>
        <tissue evidence="1">Digestive gland</tissue>
    </source>
</reference>
<keyword evidence="2" id="KW-1185">Reference proteome</keyword>
<dbReference type="OrthoDB" id="6369833at2759"/>
<protein>
    <submittedName>
        <fullName evidence="1">Uncharacterized protein</fullName>
    </submittedName>
</protein>
<proteinExistence type="predicted"/>
<name>A0A8J4YJM4_CHIOP</name>
<evidence type="ECO:0000313" key="1">
    <source>
        <dbReference type="EMBL" id="KAG0724419.1"/>
    </source>
</evidence>
<accession>A0A8J4YJM4</accession>
<gene>
    <name evidence="1" type="ORF">GWK47_040606</name>
</gene>
<dbReference type="EMBL" id="JACEEZ010006954">
    <property type="protein sequence ID" value="KAG0724419.1"/>
    <property type="molecule type" value="Genomic_DNA"/>
</dbReference>
<dbReference type="AlphaFoldDB" id="A0A8J4YJM4"/>
<sequence>MVITAAAALLSLPNYRVAEWWHLSDEGERACVCWAAISQSCEGNEATLFSGEDTWGCQGLGHAMERILYTFAAAWYAKATAYRPLLPARQLSRADEVKLHRLRLGYRTLEELRDDFESRQCDHCGHLARHPLRHYLLSCPATAQLRQQIGGPEDDEDRAALVLRRALEDLPRLLVVVRSAPPYR</sequence>
<dbReference type="Proteomes" id="UP000770661">
    <property type="component" value="Unassembled WGS sequence"/>
</dbReference>
<evidence type="ECO:0000313" key="2">
    <source>
        <dbReference type="Proteomes" id="UP000770661"/>
    </source>
</evidence>
<organism evidence="1 2">
    <name type="scientific">Chionoecetes opilio</name>
    <name type="common">Atlantic snow crab</name>
    <name type="synonym">Cancer opilio</name>
    <dbReference type="NCBI Taxonomy" id="41210"/>
    <lineage>
        <taxon>Eukaryota</taxon>
        <taxon>Metazoa</taxon>
        <taxon>Ecdysozoa</taxon>
        <taxon>Arthropoda</taxon>
        <taxon>Crustacea</taxon>
        <taxon>Multicrustacea</taxon>
        <taxon>Malacostraca</taxon>
        <taxon>Eumalacostraca</taxon>
        <taxon>Eucarida</taxon>
        <taxon>Decapoda</taxon>
        <taxon>Pleocyemata</taxon>
        <taxon>Brachyura</taxon>
        <taxon>Eubrachyura</taxon>
        <taxon>Majoidea</taxon>
        <taxon>Majidae</taxon>
        <taxon>Chionoecetes</taxon>
    </lineage>
</organism>